<dbReference type="Gene3D" id="3.40.630.30">
    <property type="match status" value="1"/>
</dbReference>
<evidence type="ECO:0000313" key="5">
    <source>
        <dbReference type="Proteomes" id="UP000050454"/>
    </source>
</evidence>
<evidence type="ECO:0000313" key="4">
    <source>
        <dbReference type="EMBL" id="KPM49498.1"/>
    </source>
</evidence>
<sequence>MVIREAIKADLPAIAKLWNHYILNSTYNYDYEPKTADFFEKWLKDREDLNLPVFVVDVEGELAGYGYYGQFRGRDGYLHSAEHGLYFDEKFQGNGFGRVLLEHLMKDAKERGFHTMVAGIDSSNPGSIIFHKRMGFEMVGTFREIGFKNGKWLDCVFLQKFL</sequence>
<dbReference type="Pfam" id="PF13420">
    <property type="entry name" value="Acetyltransf_4"/>
    <property type="match status" value="1"/>
</dbReference>
<dbReference type="CDD" id="cd04301">
    <property type="entry name" value="NAT_SF"/>
    <property type="match status" value="1"/>
</dbReference>
<evidence type="ECO:0000259" key="3">
    <source>
        <dbReference type="PROSITE" id="PS51186"/>
    </source>
</evidence>
<protein>
    <recommendedName>
        <fullName evidence="3">N-acetyltransferase domain-containing protein</fullName>
    </recommendedName>
</protein>
<comment type="caution">
    <text evidence="4">The sequence shown here is derived from an EMBL/GenBank/DDBJ whole genome shotgun (WGS) entry which is preliminary data.</text>
</comment>
<dbReference type="OrthoDB" id="9799096at2"/>
<evidence type="ECO:0000256" key="1">
    <source>
        <dbReference type="ARBA" id="ARBA00022679"/>
    </source>
</evidence>
<dbReference type="SUPFAM" id="SSF55729">
    <property type="entry name" value="Acyl-CoA N-acyltransferases (Nat)"/>
    <property type="match status" value="1"/>
</dbReference>
<dbReference type="EMBL" id="LGTQ01000005">
    <property type="protein sequence ID" value="KPM49498.1"/>
    <property type="molecule type" value="Genomic_DNA"/>
</dbReference>
<feature type="domain" description="N-acetyltransferase" evidence="3">
    <location>
        <begin position="1"/>
        <end position="162"/>
    </location>
</feature>
<reference evidence="4 5" key="1">
    <citation type="submission" date="2015-07" db="EMBL/GenBank/DDBJ databases">
        <title>The draft genome sequence of Leadbetterella sp. JN14-9.</title>
        <authorList>
            <person name="Liu Y."/>
            <person name="Du J."/>
            <person name="Shao Z."/>
        </authorList>
    </citation>
    <scope>NUCLEOTIDE SEQUENCE [LARGE SCALE GENOMIC DNA]</scope>
    <source>
        <strain evidence="4 5">JN14-9</strain>
    </source>
</reference>
<name>A0A0P7BX37_9BACT</name>
<dbReference type="PANTHER" id="PTHR43072">
    <property type="entry name" value="N-ACETYLTRANSFERASE"/>
    <property type="match status" value="1"/>
</dbReference>
<gene>
    <name evidence="4" type="ORF">AFM12_02525</name>
</gene>
<dbReference type="PROSITE" id="PS51186">
    <property type="entry name" value="GNAT"/>
    <property type="match status" value="1"/>
</dbReference>
<dbReference type="GO" id="GO:0016747">
    <property type="term" value="F:acyltransferase activity, transferring groups other than amino-acyl groups"/>
    <property type="evidence" value="ECO:0007669"/>
    <property type="project" value="InterPro"/>
</dbReference>
<keyword evidence="2" id="KW-0012">Acyltransferase</keyword>
<keyword evidence="5" id="KW-1185">Reference proteome</keyword>
<keyword evidence="1" id="KW-0808">Transferase</keyword>
<dbReference type="RefSeq" id="WP_055143699.1">
    <property type="nucleotide sequence ID" value="NZ_JXSZ01000005.1"/>
</dbReference>
<dbReference type="PANTHER" id="PTHR43072:SF23">
    <property type="entry name" value="UPF0039 PROTEIN C11D3.02C"/>
    <property type="match status" value="1"/>
</dbReference>
<evidence type="ECO:0000256" key="2">
    <source>
        <dbReference type="ARBA" id="ARBA00023315"/>
    </source>
</evidence>
<proteinExistence type="predicted"/>
<dbReference type="STRING" id="1605367.AFM12_02525"/>
<dbReference type="Proteomes" id="UP000050454">
    <property type="component" value="Unassembled WGS sequence"/>
</dbReference>
<dbReference type="AlphaFoldDB" id="A0A0P7BX37"/>
<dbReference type="InterPro" id="IPR000182">
    <property type="entry name" value="GNAT_dom"/>
</dbReference>
<organism evidence="4 5">
    <name type="scientific">Jiulongibacter sediminis</name>
    <dbReference type="NCBI Taxonomy" id="1605367"/>
    <lineage>
        <taxon>Bacteria</taxon>
        <taxon>Pseudomonadati</taxon>
        <taxon>Bacteroidota</taxon>
        <taxon>Cytophagia</taxon>
        <taxon>Cytophagales</taxon>
        <taxon>Leadbetterellaceae</taxon>
        <taxon>Jiulongibacter</taxon>
    </lineage>
</organism>
<dbReference type="InterPro" id="IPR016181">
    <property type="entry name" value="Acyl_CoA_acyltransferase"/>
</dbReference>
<accession>A0A0P7BX37</accession>